<evidence type="ECO:0000256" key="1">
    <source>
        <dbReference type="ARBA" id="ARBA00022741"/>
    </source>
</evidence>
<keyword evidence="3" id="KW-0238">DNA-binding</keyword>
<keyword evidence="1" id="KW-0547">Nucleotide-binding</keyword>
<evidence type="ECO:0000313" key="6">
    <source>
        <dbReference type="Proteomes" id="UP000185473"/>
    </source>
</evidence>
<organism evidence="5 6">
    <name type="scientific">Weissella jogaejeotgali</name>
    <dbReference type="NCBI Taxonomy" id="1631871"/>
    <lineage>
        <taxon>Bacteria</taxon>
        <taxon>Bacillati</taxon>
        <taxon>Bacillota</taxon>
        <taxon>Bacilli</taxon>
        <taxon>Lactobacillales</taxon>
        <taxon>Lactobacillaceae</taxon>
        <taxon>Weissella</taxon>
    </lineage>
</organism>
<evidence type="ECO:0000259" key="4">
    <source>
        <dbReference type="Pfam" id="PF00488"/>
    </source>
</evidence>
<dbReference type="GO" id="GO:0006298">
    <property type="term" value="P:mismatch repair"/>
    <property type="evidence" value="ECO:0007669"/>
    <property type="project" value="InterPro"/>
</dbReference>
<dbReference type="GO" id="GO:0140664">
    <property type="term" value="F:ATP-dependent DNA damage sensor activity"/>
    <property type="evidence" value="ECO:0007669"/>
    <property type="project" value="InterPro"/>
</dbReference>
<gene>
    <name evidence="5" type="ORF">FOL01_1228</name>
</gene>
<dbReference type="AlphaFoldDB" id="A0A1L6RBZ4"/>
<dbReference type="GO" id="GO:0005524">
    <property type="term" value="F:ATP binding"/>
    <property type="evidence" value="ECO:0007669"/>
    <property type="project" value="UniProtKB-KW"/>
</dbReference>
<dbReference type="InterPro" id="IPR027417">
    <property type="entry name" value="P-loop_NTPase"/>
</dbReference>
<evidence type="ECO:0000313" key="5">
    <source>
        <dbReference type="EMBL" id="APS42087.1"/>
    </source>
</evidence>
<dbReference type="InterPro" id="IPR000432">
    <property type="entry name" value="DNA_mismatch_repair_MutS_C"/>
</dbReference>
<dbReference type="KEGG" id="wjo:FOL01_1228"/>
<keyword evidence="2" id="KW-0067">ATP-binding</keyword>
<dbReference type="GO" id="GO:0030983">
    <property type="term" value="F:mismatched DNA binding"/>
    <property type="evidence" value="ECO:0007669"/>
    <property type="project" value="InterPro"/>
</dbReference>
<dbReference type="Pfam" id="PF00488">
    <property type="entry name" value="MutS_V"/>
    <property type="match status" value="1"/>
</dbReference>
<proteinExistence type="predicted"/>
<dbReference type="EMBL" id="CP014332">
    <property type="protein sequence ID" value="APS42087.1"/>
    <property type="molecule type" value="Genomic_DNA"/>
</dbReference>
<protein>
    <submittedName>
        <fullName evidence="5">Recombination inhibitory protein MutS2</fullName>
    </submittedName>
</protein>
<dbReference type="PANTHER" id="PTHR11361:SF14">
    <property type="entry name" value="DNA MISMATCH REPAIR PROTEIN MUTS, TYPE 2"/>
    <property type="match status" value="1"/>
</dbReference>
<sequence length="95" mass="10415">MRLLKARHPLLDPDKVVPNDITIGEDYSAIIVTGPNTGGKTITLKTLGLLQIMAQSGFFIPAAEYSSVGIFKEIFADIGMSSQLNSHSQHFQLIW</sequence>
<accession>A0A1L6RBZ4</accession>
<dbReference type="SUPFAM" id="SSF52540">
    <property type="entry name" value="P-loop containing nucleoside triphosphate hydrolases"/>
    <property type="match status" value="1"/>
</dbReference>
<dbReference type="PANTHER" id="PTHR11361">
    <property type="entry name" value="DNA MISMATCH REPAIR PROTEIN MUTS FAMILY MEMBER"/>
    <property type="match status" value="1"/>
</dbReference>
<keyword evidence="6" id="KW-1185">Reference proteome</keyword>
<evidence type="ECO:0000256" key="2">
    <source>
        <dbReference type="ARBA" id="ARBA00022840"/>
    </source>
</evidence>
<reference evidence="5 6" key="1">
    <citation type="submission" date="2016-02" db="EMBL/GenBank/DDBJ databases">
        <title>Complete Genome Sequence of Weissella jogaejeotgali FOL01.</title>
        <authorList>
            <person name="Lee J.-H."/>
            <person name="Ku H.-J."/>
        </authorList>
    </citation>
    <scope>NUCLEOTIDE SEQUENCE [LARGE SCALE GENOMIC DNA]</scope>
    <source>
        <strain evidence="5 6">FOL01</strain>
    </source>
</reference>
<evidence type="ECO:0000256" key="3">
    <source>
        <dbReference type="ARBA" id="ARBA00023125"/>
    </source>
</evidence>
<name>A0A1L6RBZ4_9LACO</name>
<feature type="domain" description="DNA mismatch repair proteins mutS family" evidence="4">
    <location>
        <begin position="30"/>
        <end position="91"/>
    </location>
</feature>
<dbReference type="InterPro" id="IPR045076">
    <property type="entry name" value="MutS"/>
</dbReference>
<dbReference type="Gene3D" id="3.40.50.300">
    <property type="entry name" value="P-loop containing nucleotide triphosphate hydrolases"/>
    <property type="match status" value="1"/>
</dbReference>
<dbReference type="STRING" id="1631871.FOL01_1228"/>
<dbReference type="Proteomes" id="UP000185473">
    <property type="component" value="Chromosome"/>
</dbReference>